<evidence type="ECO:0000313" key="1">
    <source>
        <dbReference type="EMBL" id="GIE20017.1"/>
    </source>
</evidence>
<organism evidence="1 2">
    <name type="scientific">Winogradskya humida</name>
    <dbReference type="NCBI Taxonomy" id="113566"/>
    <lineage>
        <taxon>Bacteria</taxon>
        <taxon>Bacillati</taxon>
        <taxon>Actinomycetota</taxon>
        <taxon>Actinomycetes</taxon>
        <taxon>Micromonosporales</taxon>
        <taxon>Micromonosporaceae</taxon>
        <taxon>Winogradskya</taxon>
    </lineage>
</organism>
<gene>
    <name evidence="1" type="ORF">Ahu01nite_031190</name>
</gene>
<comment type="caution">
    <text evidence="1">The sequence shown here is derived from an EMBL/GenBank/DDBJ whole genome shotgun (WGS) entry which is preliminary data.</text>
</comment>
<name>A0ABQ3ZPC3_9ACTN</name>
<dbReference type="EMBL" id="BOMN01000037">
    <property type="protein sequence ID" value="GIE20017.1"/>
    <property type="molecule type" value="Genomic_DNA"/>
</dbReference>
<protein>
    <recommendedName>
        <fullName evidence="3">Tetratricopeptide repeat protein</fullName>
    </recommendedName>
</protein>
<keyword evidence="2" id="KW-1185">Reference proteome</keyword>
<accession>A0ABQ3ZPC3</accession>
<evidence type="ECO:0008006" key="3">
    <source>
        <dbReference type="Google" id="ProtNLM"/>
    </source>
</evidence>
<sequence length="146" mass="15292">MTADTLERLTEAVKAGRAGAKGPARAALQELWTEVGAAGDPLHRASIAHYLADLQESVADELMWDQRALAAVADLGDERAHAFLPSLHLNLADAHRRLGERAPAEQHLAEAASLAGTLSGDEYGALIRTGIDNVGKLLAVGSTAPL</sequence>
<proteinExistence type="predicted"/>
<reference evidence="1 2" key="1">
    <citation type="submission" date="2021-01" db="EMBL/GenBank/DDBJ databases">
        <title>Whole genome shotgun sequence of Actinoplanes humidus NBRC 14915.</title>
        <authorList>
            <person name="Komaki H."/>
            <person name="Tamura T."/>
        </authorList>
    </citation>
    <scope>NUCLEOTIDE SEQUENCE [LARGE SCALE GENOMIC DNA]</scope>
    <source>
        <strain evidence="1 2">NBRC 14915</strain>
    </source>
</reference>
<dbReference type="RefSeq" id="WP_203837219.1">
    <property type="nucleotide sequence ID" value="NZ_BAAATV010000007.1"/>
</dbReference>
<dbReference type="Proteomes" id="UP000603200">
    <property type="component" value="Unassembled WGS sequence"/>
</dbReference>
<evidence type="ECO:0000313" key="2">
    <source>
        <dbReference type="Proteomes" id="UP000603200"/>
    </source>
</evidence>